<keyword evidence="1" id="KW-0812">Transmembrane</keyword>
<gene>
    <name evidence="3" type="ORF">E1898_13365</name>
</gene>
<dbReference type="InterPro" id="IPR010982">
    <property type="entry name" value="Lambda_DNA-bd_dom_sf"/>
</dbReference>
<evidence type="ECO:0000256" key="1">
    <source>
        <dbReference type="SAM" id="Phobius"/>
    </source>
</evidence>
<dbReference type="RefSeq" id="WP_133391261.1">
    <property type="nucleotide sequence ID" value="NZ_SMUW01000035.1"/>
</dbReference>
<organism evidence="3 4">
    <name type="scientific">Algoriphagus formosus</name>
    <dbReference type="NCBI Taxonomy" id="2007308"/>
    <lineage>
        <taxon>Bacteria</taxon>
        <taxon>Pseudomonadati</taxon>
        <taxon>Bacteroidota</taxon>
        <taxon>Cytophagia</taxon>
        <taxon>Cytophagales</taxon>
        <taxon>Cyclobacteriaceae</taxon>
        <taxon>Algoriphagus</taxon>
    </lineage>
</organism>
<evidence type="ECO:0000259" key="2">
    <source>
        <dbReference type="PROSITE" id="PS50943"/>
    </source>
</evidence>
<reference evidence="3 4" key="1">
    <citation type="submission" date="2019-03" db="EMBL/GenBank/DDBJ databases">
        <title>Algoriphagus aquimaris sp. nov., isolated form marine sediment in Pohang, Korea.</title>
        <authorList>
            <person name="Kim J."/>
            <person name="Yoon S.-H."/>
            <person name="Lee S.-S."/>
        </authorList>
    </citation>
    <scope>NUCLEOTIDE SEQUENCE [LARGE SCALE GENOMIC DNA]</scope>
    <source>
        <strain evidence="3 4">F21</strain>
    </source>
</reference>
<keyword evidence="1" id="KW-0472">Membrane</keyword>
<name>A0A4R5UWC2_9BACT</name>
<feature type="transmembrane region" description="Helical" evidence="1">
    <location>
        <begin position="145"/>
        <end position="169"/>
    </location>
</feature>
<sequence length="268" mass="29645">MKQPELGKKISEWRKAKGLTQEELVEKCNLNVRTIQRIEAGEVTPRSYTIKTILEALGMEIDPEPVVSFENTDGNIPWMIYAAVAGFFVYFFASIFEIFSEFELVMEGKNIATMSLFLIKIFSYGGYILFMVGWIKMLDFFPNKLLKIALSIMIGANFVFLGMDALALLTNSIDLIDYYPVKVSTFGLMYAILGMGFIAYQKAWSNMALVIGVLTVIAGVLVFSGIGALLGLIPLTLAELAQVGLMIYLITKIGGKSSPDSTSLVSEF</sequence>
<evidence type="ECO:0000313" key="4">
    <source>
        <dbReference type="Proteomes" id="UP000295438"/>
    </source>
</evidence>
<dbReference type="PROSITE" id="PS50943">
    <property type="entry name" value="HTH_CROC1"/>
    <property type="match status" value="1"/>
</dbReference>
<comment type="caution">
    <text evidence="3">The sequence shown here is derived from an EMBL/GenBank/DDBJ whole genome shotgun (WGS) entry which is preliminary data.</text>
</comment>
<dbReference type="InterPro" id="IPR001387">
    <property type="entry name" value="Cro/C1-type_HTH"/>
</dbReference>
<dbReference type="EMBL" id="SMUW01000035">
    <property type="protein sequence ID" value="TDK43584.1"/>
    <property type="molecule type" value="Genomic_DNA"/>
</dbReference>
<dbReference type="SUPFAM" id="SSF47413">
    <property type="entry name" value="lambda repressor-like DNA-binding domains"/>
    <property type="match status" value="1"/>
</dbReference>
<accession>A0A4R5UWC2</accession>
<protein>
    <submittedName>
        <fullName evidence="3">XRE family transcriptional regulator</fullName>
    </submittedName>
</protein>
<feature type="transmembrane region" description="Helical" evidence="1">
    <location>
        <begin position="207"/>
        <end position="226"/>
    </location>
</feature>
<keyword evidence="4" id="KW-1185">Reference proteome</keyword>
<dbReference type="CDD" id="cd00093">
    <property type="entry name" value="HTH_XRE"/>
    <property type="match status" value="1"/>
</dbReference>
<feature type="domain" description="HTH cro/C1-type" evidence="2">
    <location>
        <begin position="10"/>
        <end position="66"/>
    </location>
</feature>
<feature type="transmembrane region" description="Helical" evidence="1">
    <location>
        <begin position="111"/>
        <end position="133"/>
    </location>
</feature>
<dbReference type="SMART" id="SM00530">
    <property type="entry name" value="HTH_XRE"/>
    <property type="match status" value="1"/>
</dbReference>
<keyword evidence="1" id="KW-1133">Transmembrane helix</keyword>
<feature type="transmembrane region" description="Helical" evidence="1">
    <location>
        <begin position="78"/>
        <end position="99"/>
    </location>
</feature>
<dbReference type="Gene3D" id="1.10.260.40">
    <property type="entry name" value="lambda repressor-like DNA-binding domains"/>
    <property type="match status" value="1"/>
</dbReference>
<proteinExistence type="predicted"/>
<dbReference type="Proteomes" id="UP000295438">
    <property type="component" value="Unassembled WGS sequence"/>
</dbReference>
<feature type="transmembrane region" description="Helical" evidence="1">
    <location>
        <begin position="181"/>
        <end position="200"/>
    </location>
</feature>
<dbReference type="Pfam" id="PF01381">
    <property type="entry name" value="HTH_3"/>
    <property type="match status" value="1"/>
</dbReference>
<dbReference type="AlphaFoldDB" id="A0A4R5UWC2"/>
<dbReference type="GO" id="GO:0003677">
    <property type="term" value="F:DNA binding"/>
    <property type="evidence" value="ECO:0007669"/>
    <property type="project" value="InterPro"/>
</dbReference>
<evidence type="ECO:0000313" key="3">
    <source>
        <dbReference type="EMBL" id="TDK43584.1"/>
    </source>
</evidence>